<dbReference type="GO" id="GO:0046872">
    <property type="term" value="F:metal ion binding"/>
    <property type="evidence" value="ECO:0007669"/>
    <property type="project" value="UniProtKB-KW"/>
</dbReference>
<evidence type="ECO:0000256" key="9">
    <source>
        <dbReference type="PIRSR" id="PIRSR605708-2"/>
    </source>
</evidence>
<sequence length="48" mass="5438">MLRESKDPSIFTVLTCPSTRPGIAIADFVIFPPRWGVAEGTFRPPYYH</sequence>
<reference evidence="11 12" key="1">
    <citation type="journal article" date="2022" name="Nat. Ecol. Evol.">
        <title>A masculinizing supergene underlies an exaggerated male reproductive morph in a spider.</title>
        <authorList>
            <person name="Hendrickx F."/>
            <person name="De Corte Z."/>
            <person name="Sonet G."/>
            <person name="Van Belleghem S.M."/>
            <person name="Kostlbacher S."/>
            <person name="Vangestel C."/>
        </authorList>
    </citation>
    <scope>NUCLEOTIDE SEQUENCE [LARGE SCALE GENOMIC DNA]</scope>
    <source>
        <strain evidence="11">W744_W776</strain>
    </source>
</reference>
<dbReference type="EC" id="1.13.11.5" evidence="4"/>
<dbReference type="InterPro" id="IPR011051">
    <property type="entry name" value="RmlC_Cupin_sf"/>
</dbReference>
<comment type="pathway">
    <text evidence="2">Amino-acid degradation; L-phenylalanine degradation; acetoacetate and fumarate from L-phenylalanine: step 4/6.</text>
</comment>
<evidence type="ECO:0000256" key="2">
    <source>
        <dbReference type="ARBA" id="ARBA00004704"/>
    </source>
</evidence>
<dbReference type="InterPro" id="IPR005708">
    <property type="entry name" value="Homogentis_dOase"/>
</dbReference>
<comment type="caution">
    <text evidence="11">The sequence shown here is derived from an EMBL/GenBank/DDBJ whole genome shotgun (WGS) entry which is preliminary data.</text>
</comment>
<evidence type="ECO:0000256" key="5">
    <source>
        <dbReference type="ARBA" id="ARBA00018757"/>
    </source>
</evidence>
<gene>
    <name evidence="11" type="ORF">JTE90_011395</name>
</gene>
<dbReference type="Pfam" id="PF04209">
    <property type="entry name" value="HgmA_C"/>
    <property type="match status" value="1"/>
</dbReference>
<keyword evidence="9" id="KW-0479">Metal-binding</keyword>
<name>A0AAV6TEE1_9ARAC</name>
<dbReference type="SUPFAM" id="SSF51182">
    <property type="entry name" value="RmlC-like cupins"/>
    <property type="match status" value="1"/>
</dbReference>
<evidence type="ECO:0000256" key="7">
    <source>
        <dbReference type="ARBA" id="ARBA00030437"/>
    </source>
</evidence>
<evidence type="ECO:0000256" key="1">
    <source>
        <dbReference type="ARBA" id="ARBA00001962"/>
    </source>
</evidence>
<evidence type="ECO:0000256" key="6">
    <source>
        <dbReference type="ARBA" id="ARBA00030235"/>
    </source>
</evidence>
<dbReference type="InterPro" id="IPR046451">
    <property type="entry name" value="HgmA_C"/>
</dbReference>
<evidence type="ECO:0000256" key="3">
    <source>
        <dbReference type="ARBA" id="ARBA00007757"/>
    </source>
</evidence>
<feature type="domain" description="Homogentisate 1,2-dioxygenase C-terminal" evidence="10">
    <location>
        <begin position="5"/>
        <end position="48"/>
    </location>
</feature>
<accession>A0AAV6TEE1</accession>
<dbReference type="GO" id="GO:0006559">
    <property type="term" value="P:L-phenylalanine catabolic process"/>
    <property type="evidence" value="ECO:0007669"/>
    <property type="project" value="InterPro"/>
</dbReference>
<keyword evidence="12" id="KW-1185">Reference proteome</keyword>
<dbReference type="InterPro" id="IPR014710">
    <property type="entry name" value="RmlC-like_jellyroll"/>
</dbReference>
<evidence type="ECO:0000313" key="12">
    <source>
        <dbReference type="Proteomes" id="UP000827092"/>
    </source>
</evidence>
<dbReference type="PANTHER" id="PTHR11056:SF0">
    <property type="entry name" value="HOMOGENTISATE 1,2-DIOXYGENASE"/>
    <property type="match status" value="1"/>
</dbReference>
<dbReference type="AlphaFoldDB" id="A0AAV6TEE1"/>
<keyword evidence="9" id="KW-0408">Iron</keyword>
<evidence type="ECO:0000313" key="11">
    <source>
        <dbReference type="EMBL" id="KAG8158042.1"/>
    </source>
</evidence>
<dbReference type="EMBL" id="JAFNEN010005945">
    <property type="protein sequence ID" value="KAG8158042.1"/>
    <property type="molecule type" value="Genomic_DNA"/>
</dbReference>
<dbReference type="Gene3D" id="2.60.120.10">
    <property type="entry name" value="Jelly Rolls"/>
    <property type="match status" value="1"/>
</dbReference>
<evidence type="ECO:0000256" key="8">
    <source>
        <dbReference type="ARBA" id="ARBA00033225"/>
    </source>
</evidence>
<dbReference type="GO" id="GO:0005737">
    <property type="term" value="C:cytoplasm"/>
    <property type="evidence" value="ECO:0007669"/>
    <property type="project" value="TreeGrafter"/>
</dbReference>
<proteinExistence type="inferred from homology"/>
<comment type="similarity">
    <text evidence="3">Belongs to the homogentisate dioxygenase family.</text>
</comment>
<feature type="binding site" evidence="9">
    <location>
        <position position="48"/>
    </location>
    <ligand>
        <name>Fe cation</name>
        <dbReference type="ChEBI" id="CHEBI:24875"/>
    </ligand>
</feature>
<evidence type="ECO:0000256" key="4">
    <source>
        <dbReference type="ARBA" id="ARBA00013127"/>
    </source>
</evidence>
<comment type="cofactor">
    <cofactor evidence="1 9">
        <name>Fe cation</name>
        <dbReference type="ChEBI" id="CHEBI:24875"/>
    </cofactor>
</comment>
<dbReference type="GO" id="GO:0006570">
    <property type="term" value="P:tyrosine metabolic process"/>
    <property type="evidence" value="ECO:0007669"/>
    <property type="project" value="InterPro"/>
</dbReference>
<protein>
    <recommendedName>
        <fullName evidence="5">Homogentisate 1,2-dioxygenase</fullName>
        <ecNumber evidence="4">1.13.11.5</ecNumber>
    </recommendedName>
    <alternativeName>
        <fullName evidence="6">Homogentisate oxygenase</fullName>
    </alternativeName>
    <alternativeName>
        <fullName evidence="7">Homogentisic acid oxidase</fullName>
    </alternativeName>
    <alternativeName>
        <fullName evidence="8">Homogentisicase</fullName>
    </alternativeName>
</protein>
<evidence type="ECO:0000259" key="10">
    <source>
        <dbReference type="Pfam" id="PF04209"/>
    </source>
</evidence>
<feature type="non-terminal residue" evidence="11">
    <location>
        <position position="48"/>
    </location>
</feature>
<dbReference type="GO" id="GO:0004411">
    <property type="term" value="F:homogentisate 1,2-dioxygenase activity"/>
    <property type="evidence" value="ECO:0007669"/>
    <property type="project" value="UniProtKB-EC"/>
</dbReference>
<dbReference type="Proteomes" id="UP000827092">
    <property type="component" value="Unassembled WGS sequence"/>
</dbReference>
<dbReference type="PANTHER" id="PTHR11056">
    <property type="entry name" value="HOMOGENTISATE 1,2-DIOXYGENASE"/>
    <property type="match status" value="1"/>
</dbReference>
<organism evidence="11 12">
    <name type="scientific">Oedothorax gibbosus</name>
    <dbReference type="NCBI Taxonomy" id="931172"/>
    <lineage>
        <taxon>Eukaryota</taxon>
        <taxon>Metazoa</taxon>
        <taxon>Ecdysozoa</taxon>
        <taxon>Arthropoda</taxon>
        <taxon>Chelicerata</taxon>
        <taxon>Arachnida</taxon>
        <taxon>Araneae</taxon>
        <taxon>Araneomorphae</taxon>
        <taxon>Entelegynae</taxon>
        <taxon>Araneoidea</taxon>
        <taxon>Linyphiidae</taxon>
        <taxon>Erigoninae</taxon>
        <taxon>Oedothorax</taxon>
    </lineage>
</organism>